<dbReference type="OrthoDB" id="6590422at2759"/>
<evidence type="ECO:0000256" key="10">
    <source>
        <dbReference type="ARBA" id="ARBA00023295"/>
    </source>
</evidence>
<protein>
    <recommendedName>
        <fullName evidence="12">N,O-diacetylmuramidase</fullName>
        <ecNumber evidence="4">3.2.1.17</ecNumber>
    </recommendedName>
    <alternativeName>
        <fullName evidence="13">Lysozyme CH</fullName>
    </alternativeName>
</protein>
<dbReference type="InterPro" id="IPR018077">
    <property type="entry name" value="Glyco_hydro_fam25_subgr"/>
</dbReference>
<dbReference type="GO" id="GO:0009253">
    <property type="term" value="P:peptidoglycan catabolic process"/>
    <property type="evidence" value="ECO:0007669"/>
    <property type="project" value="InterPro"/>
</dbReference>
<dbReference type="SUPFAM" id="SSF51445">
    <property type="entry name" value="(Trans)glycosidases"/>
    <property type="match status" value="1"/>
</dbReference>
<dbReference type="Pfam" id="PF01183">
    <property type="entry name" value="Glyco_hydro_25"/>
    <property type="match status" value="1"/>
</dbReference>
<sequence>MKFTILAGLAALASMAQAAVPGFDISHWQSTVNYKGAYNSGARFVMIKATEGTTYKDPKFSTHYIGATNAGLIRGGYHFAQPASSSGAAQANFFIKNGGGWSSDGITLPGMLDMEYNPSGSACYGLSASAMVNWISDFVETYKSSQGVYPLLYTSTSWWTQCTGNSAAFGNKTPLVIARYSSSVGTLPAGWSVYSFWQFNDSYQYGGDSQTFNGSLDQLKKIAKG</sequence>
<accession>A0A086SXQ0</accession>
<organism evidence="15 16">
    <name type="scientific">Hapsidospora chrysogenum (strain ATCC 11550 / CBS 779.69 / DSM 880 / IAM 14645 / JCM 23072 / IMI 49137)</name>
    <name type="common">Acremonium chrysogenum</name>
    <dbReference type="NCBI Taxonomy" id="857340"/>
    <lineage>
        <taxon>Eukaryota</taxon>
        <taxon>Fungi</taxon>
        <taxon>Dikarya</taxon>
        <taxon>Ascomycota</taxon>
        <taxon>Pezizomycotina</taxon>
        <taxon>Sordariomycetes</taxon>
        <taxon>Hypocreomycetidae</taxon>
        <taxon>Hypocreales</taxon>
        <taxon>Bionectriaceae</taxon>
        <taxon>Hapsidospora</taxon>
    </lineage>
</organism>
<dbReference type="PANTHER" id="PTHR34135">
    <property type="entry name" value="LYSOZYME"/>
    <property type="match status" value="1"/>
</dbReference>
<evidence type="ECO:0000256" key="8">
    <source>
        <dbReference type="ARBA" id="ARBA00022801"/>
    </source>
</evidence>
<evidence type="ECO:0000256" key="6">
    <source>
        <dbReference type="ARBA" id="ARBA00022529"/>
    </source>
</evidence>
<dbReference type="EMBL" id="JPKY01000111">
    <property type="protein sequence ID" value="KFH41882.1"/>
    <property type="molecule type" value="Genomic_DNA"/>
</dbReference>
<dbReference type="GO" id="GO:0016998">
    <property type="term" value="P:cell wall macromolecule catabolic process"/>
    <property type="evidence" value="ECO:0007669"/>
    <property type="project" value="InterPro"/>
</dbReference>
<feature type="chain" id="PRO_5001815133" description="N,O-diacetylmuramidase" evidence="14">
    <location>
        <begin position="19"/>
        <end position="225"/>
    </location>
</feature>
<evidence type="ECO:0000256" key="14">
    <source>
        <dbReference type="SAM" id="SignalP"/>
    </source>
</evidence>
<dbReference type="InterPro" id="IPR017853">
    <property type="entry name" value="GH"/>
</dbReference>
<dbReference type="GO" id="GO:0016052">
    <property type="term" value="P:carbohydrate catabolic process"/>
    <property type="evidence" value="ECO:0007669"/>
    <property type="project" value="TreeGrafter"/>
</dbReference>
<dbReference type="SMART" id="SM00641">
    <property type="entry name" value="Glyco_25"/>
    <property type="match status" value="1"/>
</dbReference>
<evidence type="ECO:0000256" key="9">
    <source>
        <dbReference type="ARBA" id="ARBA00023157"/>
    </source>
</evidence>
<evidence type="ECO:0000256" key="4">
    <source>
        <dbReference type="ARBA" id="ARBA00012732"/>
    </source>
</evidence>
<dbReference type="GO" id="GO:0042742">
    <property type="term" value="P:defense response to bacterium"/>
    <property type="evidence" value="ECO:0007669"/>
    <property type="project" value="UniProtKB-KW"/>
</dbReference>
<dbReference type="AlphaFoldDB" id="A0A086SXQ0"/>
<evidence type="ECO:0000256" key="2">
    <source>
        <dbReference type="ARBA" id="ARBA00004613"/>
    </source>
</evidence>
<proteinExistence type="inferred from homology"/>
<dbReference type="InterPro" id="IPR002053">
    <property type="entry name" value="Glyco_hydro_25"/>
</dbReference>
<evidence type="ECO:0000256" key="1">
    <source>
        <dbReference type="ARBA" id="ARBA00000632"/>
    </source>
</evidence>
<keyword evidence="9" id="KW-1015">Disulfide bond</keyword>
<evidence type="ECO:0000256" key="13">
    <source>
        <dbReference type="ARBA" id="ARBA00075474"/>
    </source>
</evidence>
<comment type="subcellular location">
    <subcellularLocation>
        <location evidence="2">Secreted</location>
    </subcellularLocation>
</comment>
<dbReference type="CDD" id="cd06412">
    <property type="entry name" value="GH25_CH-type"/>
    <property type="match status" value="1"/>
</dbReference>
<dbReference type="GO" id="GO:0031640">
    <property type="term" value="P:killing of cells of another organism"/>
    <property type="evidence" value="ECO:0007669"/>
    <property type="project" value="UniProtKB-KW"/>
</dbReference>
<gene>
    <name evidence="15" type="ORF">ACRE_073910</name>
</gene>
<evidence type="ECO:0000256" key="3">
    <source>
        <dbReference type="ARBA" id="ARBA00010646"/>
    </source>
</evidence>
<dbReference type="Proteomes" id="UP000029964">
    <property type="component" value="Unassembled WGS sequence"/>
</dbReference>
<keyword evidence="8" id="KW-0378">Hydrolase</keyword>
<evidence type="ECO:0000256" key="12">
    <source>
        <dbReference type="ARBA" id="ARBA00073159"/>
    </source>
</evidence>
<feature type="signal peptide" evidence="14">
    <location>
        <begin position="1"/>
        <end position="18"/>
    </location>
</feature>
<keyword evidence="10" id="KW-0326">Glycosidase</keyword>
<dbReference type="GO" id="GO:0005576">
    <property type="term" value="C:extracellular region"/>
    <property type="evidence" value="ECO:0007669"/>
    <property type="project" value="UniProtKB-SubCell"/>
</dbReference>
<dbReference type="PANTHER" id="PTHR34135:SF2">
    <property type="entry name" value="LYSOZYME"/>
    <property type="match status" value="1"/>
</dbReference>
<dbReference type="HOGENOM" id="CLU_044973_4_0_1"/>
<name>A0A086SXQ0_HAPC1</name>
<evidence type="ECO:0000313" key="15">
    <source>
        <dbReference type="EMBL" id="KFH41882.1"/>
    </source>
</evidence>
<comment type="similarity">
    <text evidence="3">Belongs to the glycosyl hydrolase 25 family.</text>
</comment>
<comment type="caution">
    <text evidence="15">The sequence shown here is derived from an EMBL/GenBank/DDBJ whole genome shotgun (WGS) entry which is preliminary data.</text>
</comment>
<comment type="function">
    <text evidence="11">This enzyme has both lysozyme (acetylmuramidase) and diacetylmuramidase activities.</text>
</comment>
<dbReference type="Gene3D" id="3.20.20.80">
    <property type="entry name" value="Glycosidases"/>
    <property type="match status" value="1"/>
</dbReference>
<reference evidence="16" key="1">
    <citation type="journal article" date="2014" name="Genome Announc.">
        <title>Genome sequence and annotation of Acremonium chrysogenum, producer of the beta-lactam antibiotic cephalosporin C.</title>
        <authorList>
            <person name="Terfehr D."/>
            <person name="Dahlmann T.A."/>
            <person name="Specht T."/>
            <person name="Zadra I."/>
            <person name="Kuernsteiner H."/>
            <person name="Kueck U."/>
        </authorList>
    </citation>
    <scope>NUCLEOTIDE SEQUENCE [LARGE SCALE GENOMIC DNA]</scope>
    <source>
        <strain evidence="16">ATCC 11550 / CBS 779.69 / DSM 880 / IAM 14645 / JCM 23072 / IMI 49137</strain>
    </source>
</reference>
<keyword evidence="14" id="KW-0732">Signal</keyword>
<dbReference type="GO" id="GO:0003796">
    <property type="term" value="F:lysozyme activity"/>
    <property type="evidence" value="ECO:0007669"/>
    <property type="project" value="UniProtKB-EC"/>
</dbReference>
<keyword evidence="5" id="KW-0964">Secreted</keyword>
<keyword evidence="6" id="KW-0929">Antimicrobial</keyword>
<dbReference type="FunFam" id="3.20.20.80:FF:000060">
    <property type="entry name" value="Lysozyme M1"/>
    <property type="match status" value="1"/>
</dbReference>
<evidence type="ECO:0000256" key="7">
    <source>
        <dbReference type="ARBA" id="ARBA00022638"/>
    </source>
</evidence>
<comment type="catalytic activity">
    <reaction evidence="1">
        <text>Hydrolysis of (1-&gt;4)-beta-linkages between N-acetylmuramic acid and N-acetyl-D-glucosamine residues in a peptidoglycan and between N-acetyl-D-glucosamine residues in chitodextrins.</text>
        <dbReference type="EC" id="3.2.1.17"/>
    </reaction>
</comment>
<evidence type="ECO:0000313" key="16">
    <source>
        <dbReference type="Proteomes" id="UP000029964"/>
    </source>
</evidence>
<keyword evidence="7" id="KW-0081">Bacteriolytic enzyme</keyword>
<dbReference type="EC" id="3.2.1.17" evidence="4"/>
<evidence type="ECO:0000256" key="11">
    <source>
        <dbReference type="ARBA" id="ARBA00055588"/>
    </source>
</evidence>
<keyword evidence="16" id="KW-1185">Reference proteome</keyword>
<dbReference type="PROSITE" id="PS51904">
    <property type="entry name" value="GLYCOSYL_HYDROL_F25_2"/>
    <property type="match status" value="1"/>
</dbReference>
<evidence type="ECO:0000256" key="5">
    <source>
        <dbReference type="ARBA" id="ARBA00022525"/>
    </source>
</evidence>